<dbReference type="EMBL" id="CP022752">
    <property type="protein sequence ID" value="ASU77639.1"/>
    <property type="molecule type" value="Genomic_DNA"/>
</dbReference>
<evidence type="ECO:0000313" key="4">
    <source>
        <dbReference type="Proteomes" id="UP000215043"/>
    </source>
</evidence>
<keyword evidence="3" id="KW-1185">Reference proteome</keyword>
<gene>
    <name evidence="1" type="ORF">CDG81_04170</name>
    <name evidence="2" type="ORF">IL38_16770</name>
</gene>
<dbReference type="KEGG" id="aey:CDG81_04170"/>
<accession>A0A099D305</accession>
<organism evidence="1 4">
    <name type="scientific">Actinopolyspora erythraea</name>
    <dbReference type="NCBI Taxonomy" id="414996"/>
    <lineage>
        <taxon>Bacteria</taxon>
        <taxon>Bacillati</taxon>
        <taxon>Actinomycetota</taxon>
        <taxon>Actinomycetes</taxon>
        <taxon>Actinopolysporales</taxon>
        <taxon>Actinopolysporaceae</taxon>
        <taxon>Actinopolyspora</taxon>
    </lineage>
</organism>
<dbReference type="Proteomes" id="UP000215043">
    <property type="component" value="Chromosome"/>
</dbReference>
<dbReference type="EMBL" id="JPMV01000031">
    <property type="protein sequence ID" value="KGI80523.1"/>
    <property type="molecule type" value="Genomic_DNA"/>
</dbReference>
<dbReference type="Proteomes" id="UP000029737">
    <property type="component" value="Unassembled WGS sequence"/>
</dbReference>
<reference evidence="1 4" key="2">
    <citation type="submission" date="2017-08" db="EMBL/GenBank/DDBJ databases">
        <title>The complete genome sequence of moderately halophilic actinomycete Actinopolyspora erythraea YIM 90600, the producer of novel erythromycin, novel actinopolysporins A-C and tubercidin.</title>
        <authorList>
            <person name="Yin M."/>
            <person name="Tang S."/>
        </authorList>
    </citation>
    <scope>NUCLEOTIDE SEQUENCE [LARGE SCALE GENOMIC DNA]</scope>
    <source>
        <strain evidence="1 4">YIM 90600</strain>
    </source>
</reference>
<evidence type="ECO:0000313" key="2">
    <source>
        <dbReference type="EMBL" id="KGI80523.1"/>
    </source>
</evidence>
<proteinExistence type="predicted"/>
<protein>
    <submittedName>
        <fullName evidence="1">Uncharacterized protein</fullName>
    </submittedName>
</protein>
<reference evidence="2 3" key="1">
    <citation type="journal article" date="2014" name="PLoS ONE">
        <title>Identification and Characterization of a New Erythromycin Biosynthetic Gene Cluster in Actinopolyspora erythraea YIM90600, a Novel Erythronolide-Producing Halophilic Actinomycete Isolated from Salt Field.</title>
        <authorList>
            <person name="Chen D."/>
            <person name="Feng J."/>
            <person name="Huang L."/>
            <person name="Zhang Q."/>
            <person name="Wu J."/>
            <person name="Zhu X."/>
            <person name="Duan Y."/>
            <person name="Xu Z."/>
        </authorList>
    </citation>
    <scope>NUCLEOTIDE SEQUENCE [LARGE SCALE GENOMIC DNA]</scope>
    <source>
        <strain evidence="2 3">YIM90600</strain>
    </source>
</reference>
<evidence type="ECO:0000313" key="1">
    <source>
        <dbReference type="EMBL" id="ASU77639.1"/>
    </source>
</evidence>
<name>A0A099D305_9ACTN</name>
<dbReference type="HOGENOM" id="CLU_1551991_0_0_11"/>
<sequence>METDAVPHGDTGTPAPDDVHFADLMLTWARGVARNLVDRAGHEHRHRIERSGGVDAAPEFHVFVECWVAGDCAIYVRYRHYGEAVGVRIAELDLDRITGTRLEHARRDDALGSAVGFANNLYDVVLESGPPPAQEREWTDSSGYEWWGDPAPPQGWYRAIHETPRVETVPLR</sequence>
<dbReference type="OrthoDB" id="4571565at2"/>
<dbReference type="eggNOG" id="ENOG5031CKB">
    <property type="taxonomic scope" value="Bacteria"/>
</dbReference>
<dbReference type="RefSeq" id="WP_043575519.1">
    <property type="nucleotide sequence ID" value="NZ_CP022752.1"/>
</dbReference>
<dbReference type="AlphaFoldDB" id="A0A099D305"/>
<evidence type="ECO:0000313" key="3">
    <source>
        <dbReference type="Proteomes" id="UP000029737"/>
    </source>
</evidence>